<dbReference type="EMBL" id="QZEI01000001">
    <property type="protein sequence ID" value="RLV61653.1"/>
    <property type="molecule type" value="Genomic_DNA"/>
</dbReference>
<dbReference type="PANTHER" id="PTHR32063:SF14">
    <property type="entry name" value="BLL4319 PROTEIN"/>
    <property type="match status" value="1"/>
</dbReference>
<organism evidence="2 3">
    <name type="scientific">Parashewanella curva</name>
    <dbReference type="NCBI Taxonomy" id="2338552"/>
    <lineage>
        <taxon>Bacteria</taxon>
        <taxon>Pseudomonadati</taxon>
        <taxon>Pseudomonadota</taxon>
        <taxon>Gammaproteobacteria</taxon>
        <taxon>Alteromonadales</taxon>
        <taxon>Shewanellaceae</taxon>
        <taxon>Parashewanella</taxon>
    </lineage>
</organism>
<feature type="transmembrane region" description="Helical" evidence="1">
    <location>
        <begin position="878"/>
        <end position="897"/>
    </location>
</feature>
<dbReference type="SUPFAM" id="SSF82693">
    <property type="entry name" value="Multidrug efflux transporter AcrB pore domain, PN1, PN2, PC1 and PC2 subdomains"/>
    <property type="match status" value="4"/>
</dbReference>
<dbReference type="Gene3D" id="3.30.70.1430">
    <property type="entry name" value="Multidrug efflux transporter AcrB pore domain"/>
    <property type="match status" value="2"/>
</dbReference>
<dbReference type="RefSeq" id="WP_121837052.1">
    <property type="nucleotide sequence ID" value="NZ_ML014753.1"/>
</dbReference>
<dbReference type="SUPFAM" id="SSF82866">
    <property type="entry name" value="Multidrug efflux transporter AcrB transmembrane domain"/>
    <property type="match status" value="2"/>
</dbReference>
<evidence type="ECO:0000256" key="1">
    <source>
        <dbReference type="SAM" id="Phobius"/>
    </source>
</evidence>
<dbReference type="Gene3D" id="1.20.1640.10">
    <property type="entry name" value="Multidrug efflux transporter AcrB transmembrane domain"/>
    <property type="match status" value="2"/>
</dbReference>
<dbReference type="SUPFAM" id="SSF82714">
    <property type="entry name" value="Multidrug efflux transporter AcrB TolC docking domain, DN and DC subdomains"/>
    <property type="match status" value="2"/>
</dbReference>
<evidence type="ECO:0000313" key="2">
    <source>
        <dbReference type="EMBL" id="RLV61653.1"/>
    </source>
</evidence>
<dbReference type="GO" id="GO:0042910">
    <property type="term" value="F:xenobiotic transmembrane transporter activity"/>
    <property type="evidence" value="ECO:0007669"/>
    <property type="project" value="TreeGrafter"/>
</dbReference>
<dbReference type="Proteomes" id="UP000281474">
    <property type="component" value="Unassembled WGS sequence"/>
</dbReference>
<keyword evidence="1" id="KW-0812">Transmembrane</keyword>
<protein>
    <submittedName>
        <fullName evidence="2">Efflux RND transporter permease subunit</fullName>
    </submittedName>
</protein>
<name>A0A3L8Q3H1_9GAMM</name>
<dbReference type="Gene3D" id="3.30.70.1440">
    <property type="entry name" value="Multidrug efflux transporter AcrB pore domain"/>
    <property type="match status" value="1"/>
</dbReference>
<gene>
    <name evidence="2" type="ORF">D5018_00610</name>
</gene>
<feature type="transmembrane region" description="Helical" evidence="1">
    <location>
        <begin position="367"/>
        <end position="387"/>
    </location>
</feature>
<dbReference type="InterPro" id="IPR027463">
    <property type="entry name" value="AcrB_DN_DC_subdom"/>
</dbReference>
<dbReference type="GO" id="GO:0005886">
    <property type="term" value="C:plasma membrane"/>
    <property type="evidence" value="ECO:0007669"/>
    <property type="project" value="TreeGrafter"/>
</dbReference>
<feature type="transmembrane region" description="Helical" evidence="1">
    <location>
        <begin position="954"/>
        <end position="976"/>
    </location>
</feature>
<evidence type="ECO:0000313" key="3">
    <source>
        <dbReference type="Proteomes" id="UP000281474"/>
    </source>
</evidence>
<feature type="transmembrane region" description="Helical" evidence="1">
    <location>
        <begin position="393"/>
        <end position="417"/>
    </location>
</feature>
<accession>A0A3L8Q3H1</accession>
<feature type="transmembrane region" description="Helical" evidence="1">
    <location>
        <begin position="535"/>
        <end position="553"/>
    </location>
</feature>
<dbReference type="Gene3D" id="3.30.70.1320">
    <property type="entry name" value="Multidrug efflux transporter AcrB pore domain like"/>
    <property type="match status" value="1"/>
</dbReference>
<feature type="transmembrane region" description="Helical" evidence="1">
    <location>
        <begin position="438"/>
        <end position="458"/>
    </location>
</feature>
<dbReference type="Gene3D" id="3.30.2090.10">
    <property type="entry name" value="Multidrug efflux transporter AcrB TolC docking domain, DN and DC subdomains"/>
    <property type="match status" value="2"/>
</dbReference>
<proteinExistence type="predicted"/>
<feature type="transmembrane region" description="Helical" evidence="1">
    <location>
        <begin position="470"/>
        <end position="496"/>
    </location>
</feature>
<sequence length="1020" mass="110612">MSATSYKARFTDMFVTRPILAIILSLTLVIIGTISALKLPILQYPQIENTALNITTVYVGASAEEIQGFVTDPIEKAAATITGVDYINSNSTAGVSSVSVQLELNADSTKALAELNTRLSQIRFELPRGTQDPSIDVVRADRPFASFYLYADTKEFNIADLSDYLTRQVNPLFNSLPGVQKVGLVGSRSPSMRIWLNPIKMSMMNVSANDIQQALMSNNVAATFGSTKTHNQRIDIVANTLLEDASHFENIVIKEMDGRSVKLSDVAKVELGAEQGNEVSGLSGQNSAYISVYAQPGANEIAIGDELYKKIAELNQRLPKDLQIKMAYDATEYMRDSIKEVFSTLIETVLLVGIVILLMMGSFRTALVPLITIPISILGAVAAMTLMGFSLNLLTLLAIVLSVGLVVDDAIVVVENVARHMRKGMSGPRAALLSSRQLFTPIIGMTITLAAVYAPIGFLSGLTGVLFKEFVFTLATAVLMSGVVALTLSPIMSAYVSPEGGKEGKITQFINGKFSSLEKAYSAFLSNVFNYRPQVIAVAIFFTLLIVPLFMFSKSELAPVEDQSQVQMYVIAPPESTVDFTSQQIGQIVEAGLQLPNTKDMWHVAMQTTGFGGLLFEPVDKREQSIQELRGQVYGVISQFPEVNALPNLPSSLPTSGQFDVELIVTSSDPQANMSGIAQQLVYAAFQSGNFMFADTDLKVDLPQIKFEFNKSKIADLGMTISDVNQQLSFLLSDNYVNRFNLDGKAYKVIAQVPDEFRKDQQAIMQLQLTAPNGKQFSLSSIATVGTQAAPRALSKFGQRNSFRIYGGIVPGVTKDQALTSLEQAAANILPMGYSIDYMGESRQLRKEGNTLVSVLGIALVFVFFVLAIQFNSFRDPLVVLLGSVPLALSGALLLSFTNFTTINIYSQIGLITLVGLVAKNGILIVEFAKHLQLEGKDKTQAVIEAASVRLRPILMTTAATVLGHFPLVLVSGAGAAARNSIGLILVAGMLIGTFFTLFVLPVIYSYLADSHQTKELEEL</sequence>
<dbReference type="InterPro" id="IPR001036">
    <property type="entry name" value="Acrflvin-R"/>
</dbReference>
<feature type="transmembrane region" description="Helical" evidence="1">
    <location>
        <begin position="852"/>
        <end position="871"/>
    </location>
</feature>
<dbReference type="AlphaFoldDB" id="A0A3L8Q3H1"/>
<keyword evidence="1" id="KW-1133">Transmembrane helix</keyword>
<dbReference type="Pfam" id="PF00873">
    <property type="entry name" value="ACR_tran"/>
    <property type="match status" value="1"/>
</dbReference>
<reference evidence="2 3" key="1">
    <citation type="submission" date="2018-09" db="EMBL/GenBank/DDBJ databases">
        <title>Phylogeny of the Shewanellaceae, and recommendation for two new genera, Pseudoshewanella and Parashewanella.</title>
        <authorList>
            <person name="Wang G."/>
        </authorList>
    </citation>
    <scope>NUCLEOTIDE SEQUENCE [LARGE SCALE GENOMIC DNA]</scope>
    <source>
        <strain evidence="2 3">C51</strain>
    </source>
</reference>
<feature type="transmembrane region" description="Helical" evidence="1">
    <location>
        <begin position="909"/>
        <end position="929"/>
    </location>
</feature>
<keyword evidence="1" id="KW-0472">Membrane</keyword>
<keyword evidence="3" id="KW-1185">Reference proteome</keyword>
<dbReference type="PRINTS" id="PR00702">
    <property type="entry name" value="ACRIFLAVINRP"/>
</dbReference>
<comment type="caution">
    <text evidence="2">The sequence shown here is derived from an EMBL/GenBank/DDBJ whole genome shotgun (WGS) entry which is preliminary data.</text>
</comment>
<feature type="transmembrane region" description="Helical" evidence="1">
    <location>
        <begin position="982"/>
        <end position="1008"/>
    </location>
</feature>
<feature type="transmembrane region" description="Helical" evidence="1">
    <location>
        <begin position="341"/>
        <end position="360"/>
    </location>
</feature>
<dbReference type="PANTHER" id="PTHR32063">
    <property type="match status" value="1"/>
</dbReference>
<dbReference type="OrthoDB" id="9757904at2"/>